<name>A0A0D2EUE8_9EURO</name>
<protein>
    <submittedName>
        <fullName evidence="2">Uncharacterized protein</fullName>
    </submittedName>
</protein>
<evidence type="ECO:0000313" key="3">
    <source>
        <dbReference type="Proteomes" id="UP000054342"/>
    </source>
</evidence>
<evidence type="ECO:0000256" key="1">
    <source>
        <dbReference type="SAM" id="MobiDB-lite"/>
    </source>
</evidence>
<dbReference type="OrthoDB" id="10416128at2759"/>
<gene>
    <name evidence="2" type="ORF">PV05_03797</name>
</gene>
<dbReference type="EMBL" id="KN847318">
    <property type="protein sequence ID" value="KIW59343.1"/>
    <property type="molecule type" value="Genomic_DNA"/>
</dbReference>
<dbReference type="RefSeq" id="XP_013319927.1">
    <property type="nucleotide sequence ID" value="XM_013464473.1"/>
</dbReference>
<feature type="compositionally biased region" description="Polar residues" evidence="1">
    <location>
        <begin position="24"/>
        <end position="41"/>
    </location>
</feature>
<feature type="region of interest" description="Disordered" evidence="1">
    <location>
        <begin position="21"/>
        <end position="117"/>
    </location>
</feature>
<sequence>MSSFGSQSAKAKAAAVVEDLTGGFTANETVPETDTSTTARGSATDDVVGGESVGGLASKANNEAASRHTDPDAEPPRLNKDQKPDITTETAPTTTSARKAAPTFDTDKAPPNDQEPA</sequence>
<reference evidence="2 3" key="1">
    <citation type="submission" date="2015-01" db="EMBL/GenBank/DDBJ databases">
        <title>The Genome Sequence of Exophiala xenobiotica CBS118157.</title>
        <authorList>
            <consortium name="The Broad Institute Genomics Platform"/>
            <person name="Cuomo C."/>
            <person name="de Hoog S."/>
            <person name="Gorbushina A."/>
            <person name="Stielow B."/>
            <person name="Teixiera M."/>
            <person name="Abouelleil A."/>
            <person name="Chapman S.B."/>
            <person name="Priest M."/>
            <person name="Young S.K."/>
            <person name="Wortman J."/>
            <person name="Nusbaum C."/>
            <person name="Birren B."/>
        </authorList>
    </citation>
    <scope>NUCLEOTIDE SEQUENCE [LARGE SCALE GENOMIC DNA]</scope>
    <source>
        <strain evidence="2 3">CBS 118157</strain>
    </source>
</reference>
<evidence type="ECO:0000313" key="2">
    <source>
        <dbReference type="EMBL" id="KIW59343.1"/>
    </source>
</evidence>
<organism evidence="2 3">
    <name type="scientific">Exophiala xenobiotica</name>
    <dbReference type="NCBI Taxonomy" id="348802"/>
    <lineage>
        <taxon>Eukaryota</taxon>
        <taxon>Fungi</taxon>
        <taxon>Dikarya</taxon>
        <taxon>Ascomycota</taxon>
        <taxon>Pezizomycotina</taxon>
        <taxon>Eurotiomycetes</taxon>
        <taxon>Chaetothyriomycetidae</taxon>
        <taxon>Chaetothyriales</taxon>
        <taxon>Herpotrichiellaceae</taxon>
        <taxon>Exophiala</taxon>
    </lineage>
</organism>
<dbReference type="GeneID" id="25325705"/>
<dbReference type="AlphaFoldDB" id="A0A0D2EUE8"/>
<keyword evidence="3" id="KW-1185">Reference proteome</keyword>
<feature type="compositionally biased region" description="Basic and acidic residues" evidence="1">
    <location>
        <begin position="65"/>
        <end position="86"/>
    </location>
</feature>
<dbReference type="HOGENOM" id="CLU_2084869_0_0_1"/>
<accession>A0A0D2EUE8</accession>
<dbReference type="Proteomes" id="UP000054342">
    <property type="component" value="Unassembled WGS sequence"/>
</dbReference>
<proteinExistence type="predicted"/>